<keyword evidence="7" id="KW-1185">Reference proteome</keyword>
<dbReference type="OrthoDB" id="6882680at2"/>
<dbReference type="SUPFAM" id="SSF53720">
    <property type="entry name" value="ALDH-like"/>
    <property type="match status" value="1"/>
</dbReference>
<sequence>MTDSYDPARAVEELWIDGAWRKPAGNERYDVISPSTEGVYRSTVMGTAADAEAAVAAARRSFDDGRWRSLTQAERSAVLEQARQILGEQVDQVAHVITSELGTTIPRSAEGVRDRAMNYIADGIQRVDRLIEPTTIVDPKGTSLVVREPIGVVGAIAPWNGPFSIGTGKIVPALITGCSVVFKPSPQTPFDIHYLAAALHEAGLPAGVLNIVPGDAEVGQSIVGHRDVDAVTFTGSTAVGREIGAVSGRDLKPVSLELGGKSAAIVLDDADIAQAGTSLAASFCAGSGQSCIALTRAFVPGHLRDQLVDAIVAEIEKMRVGDPFDAQTDLGPLVSKAARERVAGYVEEARGEGAVIATGGRRPADLNRGWYYEPTLLVGVDNTMRVAREEIFGPVGCVIEYDTVDDAIAMANDNDYGLHGAVYTADRDRGLEIARAVRTGTFGINGFGFTVAAPFGGYKQSGVGREHGDEGLLFTLEYKSIKL</sequence>
<dbReference type="PANTHER" id="PTHR42804:SF1">
    <property type="entry name" value="ALDEHYDE DEHYDROGENASE-RELATED"/>
    <property type="match status" value="1"/>
</dbReference>
<proteinExistence type="inferred from homology"/>
<gene>
    <name evidence="6" type="ORF">Aple_075210</name>
</gene>
<dbReference type="PROSITE" id="PS00687">
    <property type="entry name" value="ALDEHYDE_DEHYDR_GLU"/>
    <property type="match status" value="1"/>
</dbReference>
<dbReference type="InterPro" id="IPR016162">
    <property type="entry name" value="Ald_DH_N"/>
</dbReference>
<evidence type="ECO:0000313" key="6">
    <source>
        <dbReference type="EMBL" id="GES24622.1"/>
    </source>
</evidence>
<keyword evidence="2 4" id="KW-0560">Oxidoreductase</keyword>
<dbReference type="Pfam" id="PF00171">
    <property type="entry name" value="Aldedh"/>
    <property type="match status" value="1"/>
</dbReference>
<dbReference type="EMBL" id="BLAF01000054">
    <property type="protein sequence ID" value="GES24622.1"/>
    <property type="molecule type" value="Genomic_DNA"/>
</dbReference>
<feature type="active site" evidence="3">
    <location>
        <position position="257"/>
    </location>
</feature>
<dbReference type="PANTHER" id="PTHR42804">
    <property type="entry name" value="ALDEHYDE DEHYDROGENASE"/>
    <property type="match status" value="1"/>
</dbReference>
<evidence type="ECO:0000256" key="2">
    <source>
        <dbReference type="ARBA" id="ARBA00023002"/>
    </source>
</evidence>
<reference evidence="6 7" key="1">
    <citation type="submission" date="2019-10" db="EMBL/GenBank/DDBJ databases">
        <title>Whole genome shotgun sequence of Acrocarpospora pleiomorpha NBRC 16267.</title>
        <authorList>
            <person name="Ichikawa N."/>
            <person name="Kimura A."/>
            <person name="Kitahashi Y."/>
            <person name="Komaki H."/>
            <person name="Oguchi A."/>
        </authorList>
    </citation>
    <scope>NUCLEOTIDE SEQUENCE [LARGE SCALE GENOMIC DNA]</scope>
    <source>
        <strain evidence="6 7">NBRC 16267</strain>
    </source>
</reference>
<dbReference type="InterPro" id="IPR029510">
    <property type="entry name" value="Ald_DH_CS_GLU"/>
</dbReference>
<dbReference type="InterPro" id="IPR016163">
    <property type="entry name" value="Ald_DH_C"/>
</dbReference>
<dbReference type="AlphaFoldDB" id="A0A5M3XUA5"/>
<evidence type="ECO:0000256" key="3">
    <source>
        <dbReference type="PROSITE-ProRule" id="PRU10007"/>
    </source>
</evidence>
<dbReference type="InterPro" id="IPR016161">
    <property type="entry name" value="Ald_DH/histidinol_DH"/>
</dbReference>
<accession>A0A5M3XUA5</accession>
<evidence type="ECO:0000313" key="7">
    <source>
        <dbReference type="Proteomes" id="UP000377595"/>
    </source>
</evidence>
<comment type="similarity">
    <text evidence="1 4">Belongs to the aldehyde dehydrogenase family.</text>
</comment>
<organism evidence="6 7">
    <name type="scientific">Acrocarpospora pleiomorpha</name>
    <dbReference type="NCBI Taxonomy" id="90975"/>
    <lineage>
        <taxon>Bacteria</taxon>
        <taxon>Bacillati</taxon>
        <taxon>Actinomycetota</taxon>
        <taxon>Actinomycetes</taxon>
        <taxon>Streptosporangiales</taxon>
        <taxon>Streptosporangiaceae</taxon>
        <taxon>Acrocarpospora</taxon>
    </lineage>
</organism>
<dbReference type="Gene3D" id="3.40.605.10">
    <property type="entry name" value="Aldehyde Dehydrogenase, Chain A, domain 1"/>
    <property type="match status" value="1"/>
</dbReference>
<evidence type="ECO:0000256" key="4">
    <source>
        <dbReference type="RuleBase" id="RU003345"/>
    </source>
</evidence>
<evidence type="ECO:0000259" key="5">
    <source>
        <dbReference type="Pfam" id="PF00171"/>
    </source>
</evidence>
<protein>
    <submittedName>
        <fullName evidence="6">Putative aldehyde dehydrogenase</fullName>
    </submittedName>
</protein>
<comment type="caution">
    <text evidence="6">The sequence shown here is derived from an EMBL/GenBank/DDBJ whole genome shotgun (WGS) entry which is preliminary data.</text>
</comment>
<dbReference type="InterPro" id="IPR015590">
    <property type="entry name" value="Aldehyde_DH_dom"/>
</dbReference>
<feature type="domain" description="Aldehyde dehydrogenase" evidence="5">
    <location>
        <begin position="20"/>
        <end position="481"/>
    </location>
</feature>
<dbReference type="FunFam" id="3.40.309.10:FF:000009">
    <property type="entry name" value="Aldehyde dehydrogenase A"/>
    <property type="match status" value="1"/>
</dbReference>
<dbReference type="Gene3D" id="3.40.309.10">
    <property type="entry name" value="Aldehyde Dehydrogenase, Chain A, domain 2"/>
    <property type="match status" value="1"/>
</dbReference>
<dbReference type="Proteomes" id="UP000377595">
    <property type="component" value="Unassembled WGS sequence"/>
</dbReference>
<name>A0A5M3XUA5_9ACTN</name>
<dbReference type="RefSeq" id="WP_155349452.1">
    <property type="nucleotide sequence ID" value="NZ_BAAAHM010000044.1"/>
</dbReference>
<dbReference type="GO" id="GO:0016620">
    <property type="term" value="F:oxidoreductase activity, acting on the aldehyde or oxo group of donors, NAD or NADP as acceptor"/>
    <property type="evidence" value="ECO:0007669"/>
    <property type="project" value="InterPro"/>
</dbReference>
<dbReference type="FunFam" id="3.40.605.10:FF:000007">
    <property type="entry name" value="NAD/NADP-dependent betaine aldehyde dehydrogenase"/>
    <property type="match status" value="1"/>
</dbReference>
<evidence type="ECO:0000256" key="1">
    <source>
        <dbReference type="ARBA" id="ARBA00009986"/>
    </source>
</evidence>